<gene>
    <name evidence="2" type="ORF">MRATA1EN1_LOCUS464</name>
</gene>
<accession>A0ABN8XQ77</accession>
<dbReference type="Proteomes" id="UP001176941">
    <property type="component" value="Chromosome 1"/>
</dbReference>
<organism evidence="2 3">
    <name type="scientific">Rangifer tarandus platyrhynchus</name>
    <name type="common">Svalbard reindeer</name>
    <dbReference type="NCBI Taxonomy" id="3082113"/>
    <lineage>
        <taxon>Eukaryota</taxon>
        <taxon>Metazoa</taxon>
        <taxon>Chordata</taxon>
        <taxon>Craniata</taxon>
        <taxon>Vertebrata</taxon>
        <taxon>Euteleostomi</taxon>
        <taxon>Mammalia</taxon>
        <taxon>Eutheria</taxon>
        <taxon>Laurasiatheria</taxon>
        <taxon>Artiodactyla</taxon>
        <taxon>Ruminantia</taxon>
        <taxon>Pecora</taxon>
        <taxon>Cervidae</taxon>
        <taxon>Odocoileinae</taxon>
        <taxon>Rangifer</taxon>
    </lineage>
</organism>
<reference evidence="2" key="1">
    <citation type="submission" date="2023-04" db="EMBL/GenBank/DDBJ databases">
        <authorList>
            <consortium name="ELIXIR-Norway"/>
        </authorList>
    </citation>
    <scope>NUCLEOTIDE SEQUENCE [LARGE SCALE GENOMIC DNA]</scope>
</reference>
<evidence type="ECO:0000313" key="3">
    <source>
        <dbReference type="Proteomes" id="UP001176941"/>
    </source>
</evidence>
<evidence type="ECO:0000313" key="2">
    <source>
        <dbReference type="EMBL" id="CAI9151502.1"/>
    </source>
</evidence>
<keyword evidence="3" id="KW-1185">Reference proteome</keyword>
<name>A0ABN8XQ77_RANTA</name>
<sequence length="129" mass="13618">MPSEAVSVDASPRTDDLLLCSTPPGFLDSESLRWSLPASGLFIDCRLSFPPVLERGVGGEKLAPSVSQLFGGNWHTPTPPLPQPSCLNSPLRASTDWAPGGPHGGRPGLSHSRCVQSPRASWDVPPPTV</sequence>
<dbReference type="EMBL" id="OX459937">
    <property type="protein sequence ID" value="CAI9151502.1"/>
    <property type="molecule type" value="Genomic_DNA"/>
</dbReference>
<evidence type="ECO:0000256" key="1">
    <source>
        <dbReference type="SAM" id="MobiDB-lite"/>
    </source>
</evidence>
<protein>
    <submittedName>
        <fullName evidence="2">Uncharacterized protein</fullName>
    </submittedName>
</protein>
<feature type="region of interest" description="Disordered" evidence="1">
    <location>
        <begin position="72"/>
        <end position="129"/>
    </location>
</feature>
<proteinExistence type="predicted"/>